<evidence type="ECO:0000313" key="2">
    <source>
        <dbReference type="Proteomes" id="UP000471521"/>
    </source>
</evidence>
<proteinExistence type="predicted"/>
<comment type="caution">
    <text evidence="1">The sequence shown here is derived from an EMBL/GenBank/DDBJ whole genome shotgun (WGS) entry which is preliminary data.</text>
</comment>
<sequence>MTATVFLDEPIADGEHRLDCEDVRVIGNLLWATPAGGGRETVVPLENVTGVTGDAVEQEVEEIETTGGLFTELVTDIT</sequence>
<dbReference type="EMBL" id="WUUU01000028">
    <property type="protein sequence ID" value="MXR20117.1"/>
    <property type="molecule type" value="Genomic_DNA"/>
</dbReference>
<dbReference type="Proteomes" id="UP000471521">
    <property type="component" value="Unassembled WGS sequence"/>
</dbReference>
<organism evidence="1 2">
    <name type="scientific">Halobacterium bonnevillei</name>
    <dbReference type="NCBI Taxonomy" id="2692200"/>
    <lineage>
        <taxon>Archaea</taxon>
        <taxon>Methanobacteriati</taxon>
        <taxon>Methanobacteriota</taxon>
        <taxon>Stenosarchaea group</taxon>
        <taxon>Halobacteria</taxon>
        <taxon>Halobacteriales</taxon>
        <taxon>Halobacteriaceae</taxon>
        <taxon>Halobacterium</taxon>
    </lineage>
</organism>
<dbReference type="OrthoDB" id="350483at2157"/>
<reference evidence="1 2" key="1">
    <citation type="submission" date="2019-12" db="EMBL/GenBank/DDBJ databases">
        <title>Isolation and characterization of three novel carbon monoxide-oxidizing members of Halobacteria from salione crusts and soils.</title>
        <authorList>
            <person name="Myers M.R."/>
            <person name="King G.M."/>
        </authorList>
    </citation>
    <scope>NUCLEOTIDE SEQUENCE [LARGE SCALE GENOMIC DNA]</scope>
    <source>
        <strain evidence="1 2">PCN9</strain>
    </source>
</reference>
<accession>A0A6B0SGJ0</accession>
<name>A0A6B0SGJ0_9EURY</name>
<dbReference type="RefSeq" id="WP_159525675.1">
    <property type="nucleotide sequence ID" value="NZ_WUUU01000028.1"/>
</dbReference>
<keyword evidence="2" id="KW-1185">Reference proteome</keyword>
<gene>
    <name evidence="1" type="ORF">GRX66_05685</name>
</gene>
<dbReference type="AlphaFoldDB" id="A0A6B0SGJ0"/>
<evidence type="ECO:0000313" key="1">
    <source>
        <dbReference type="EMBL" id="MXR20117.1"/>
    </source>
</evidence>
<protein>
    <submittedName>
        <fullName evidence="1">Uncharacterized protein</fullName>
    </submittedName>
</protein>